<reference evidence="2 3" key="1">
    <citation type="submission" date="2020-11" db="EMBL/GenBank/DDBJ databases">
        <title>Taxonomic investigation of Rahnella spp.</title>
        <authorList>
            <person name="Lee S.D."/>
        </authorList>
    </citation>
    <scope>NUCLEOTIDE SEQUENCE [LARGE SCALE GENOMIC DNA]</scope>
    <source>
        <strain evidence="2 3">SAP-10</strain>
    </source>
</reference>
<dbReference type="RefSeq" id="WP_165497984.1">
    <property type="nucleotide sequence ID" value="NZ_CBCSED010000022.1"/>
</dbReference>
<name>A0ABS0DWW4_9GAMM</name>
<feature type="region of interest" description="Disordered" evidence="1">
    <location>
        <begin position="1"/>
        <end position="29"/>
    </location>
</feature>
<dbReference type="EMBL" id="JADOBH010000007">
    <property type="protein sequence ID" value="MBF7958376.1"/>
    <property type="molecule type" value="Genomic_DNA"/>
</dbReference>
<dbReference type="Proteomes" id="UP000600307">
    <property type="component" value="Unassembled WGS sequence"/>
</dbReference>
<evidence type="ECO:0000256" key="1">
    <source>
        <dbReference type="SAM" id="MobiDB-lite"/>
    </source>
</evidence>
<accession>A0ABS0DWW4</accession>
<organism evidence="2 3">
    <name type="scientific">Rahnella victoriana</name>
    <dbReference type="NCBI Taxonomy" id="1510570"/>
    <lineage>
        <taxon>Bacteria</taxon>
        <taxon>Pseudomonadati</taxon>
        <taxon>Pseudomonadota</taxon>
        <taxon>Gammaproteobacteria</taxon>
        <taxon>Enterobacterales</taxon>
        <taxon>Yersiniaceae</taxon>
        <taxon>Rahnella</taxon>
    </lineage>
</organism>
<sequence>MESKKPDQDRSNDNGNDNPHEGALFGTRRGSRQHKFLGFAVLMRRKQLKNDLQPEIFNISQKTIIPEKPLWLFLGQRKDFVSN</sequence>
<proteinExistence type="predicted"/>
<protein>
    <submittedName>
        <fullName evidence="2">Uncharacterized protein</fullName>
    </submittedName>
</protein>
<evidence type="ECO:0000313" key="3">
    <source>
        <dbReference type="Proteomes" id="UP000600307"/>
    </source>
</evidence>
<gene>
    <name evidence="2" type="ORF">IV431_22750</name>
</gene>
<evidence type="ECO:0000313" key="2">
    <source>
        <dbReference type="EMBL" id="MBF7958376.1"/>
    </source>
</evidence>
<comment type="caution">
    <text evidence="2">The sequence shown here is derived from an EMBL/GenBank/DDBJ whole genome shotgun (WGS) entry which is preliminary data.</text>
</comment>
<keyword evidence="3" id="KW-1185">Reference proteome</keyword>
<feature type="compositionally biased region" description="Basic and acidic residues" evidence="1">
    <location>
        <begin position="1"/>
        <end position="12"/>
    </location>
</feature>